<organism evidence="1 2">
    <name type="scientific">Hypsibius exemplaris</name>
    <name type="common">Freshwater tardigrade</name>
    <dbReference type="NCBI Taxonomy" id="2072580"/>
    <lineage>
        <taxon>Eukaryota</taxon>
        <taxon>Metazoa</taxon>
        <taxon>Ecdysozoa</taxon>
        <taxon>Tardigrada</taxon>
        <taxon>Eutardigrada</taxon>
        <taxon>Parachela</taxon>
        <taxon>Hypsibioidea</taxon>
        <taxon>Hypsibiidae</taxon>
        <taxon>Hypsibius</taxon>
    </lineage>
</organism>
<dbReference type="Proteomes" id="UP000192578">
    <property type="component" value="Unassembled WGS sequence"/>
</dbReference>
<name>A0A1W0X3I4_HYPEX</name>
<sequence length="99" mass="11284">MFFFPVLRLIFNVAGYSAVVMKLIFTCRQIAPGRQQKDHGPMRAQVKQREWVVTKTPRETCMLFMIFSLPTVINAMAGRRITELNSPMAHTLTILLSIG</sequence>
<reference evidence="2" key="1">
    <citation type="submission" date="2017-01" db="EMBL/GenBank/DDBJ databases">
        <title>Comparative genomics of anhydrobiosis in the tardigrade Hypsibius dujardini.</title>
        <authorList>
            <person name="Yoshida Y."/>
            <person name="Koutsovoulos G."/>
            <person name="Laetsch D."/>
            <person name="Stevens L."/>
            <person name="Kumar S."/>
            <person name="Horikawa D."/>
            <person name="Ishino K."/>
            <person name="Komine S."/>
            <person name="Tomita M."/>
            <person name="Blaxter M."/>
            <person name="Arakawa K."/>
        </authorList>
    </citation>
    <scope>NUCLEOTIDE SEQUENCE [LARGE SCALE GENOMIC DNA]</scope>
    <source>
        <strain evidence="2">Z151</strain>
    </source>
</reference>
<protein>
    <submittedName>
        <fullName evidence="1">Uncharacterized protein</fullName>
    </submittedName>
</protein>
<comment type="caution">
    <text evidence="1">The sequence shown here is derived from an EMBL/GenBank/DDBJ whole genome shotgun (WGS) entry which is preliminary data.</text>
</comment>
<keyword evidence="2" id="KW-1185">Reference proteome</keyword>
<evidence type="ECO:0000313" key="1">
    <source>
        <dbReference type="EMBL" id="OQV21874.1"/>
    </source>
</evidence>
<proteinExistence type="predicted"/>
<dbReference type="AlphaFoldDB" id="A0A1W0X3I4"/>
<evidence type="ECO:0000313" key="2">
    <source>
        <dbReference type="Proteomes" id="UP000192578"/>
    </source>
</evidence>
<dbReference type="EMBL" id="MTYJ01000020">
    <property type="protein sequence ID" value="OQV21874.1"/>
    <property type="molecule type" value="Genomic_DNA"/>
</dbReference>
<accession>A0A1W0X3I4</accession>
<gene>
    <name evidence="1" type="ORF">BV898_04088</name>
</gene>